<reference evidence="1" key="1">
    <citation type="submission" date="2024-06" db="EMBL/GenBank/DDBJ databases">
        <title>Complete Genome Sequence of mouse commensal type strain Neisseria musculi.</title>
        <authorList>
            <person name="Thapa E."/>
            <person name="Aluvathingal J."/>
            <person name="Nadendla S."/>
            <person name="Mehta A."/>
            <person name="Tettelin H."/>
            <person name="Weyand N.J."/>
        </authorList>
    </citation>
    <scope>NUCLEOTIDE SEQUENCE</scope>
    <source>
        <strain evidence="1">NW831</strain>
    </source>
</reference>
<dbReference type="Proteomes" id="UP000516412">
    <property type="component" value="Chromosome"/>
</dbReference>
<evidence type="ECO:0000313" key="1">
    <source>
        <dbReference type="EMBL" id="QNT57774.1"/>
    </source>
</evidence>
<dbReference type="RefSeq" id="WP_186999980.1">
    <property type="nucleotide sequence ID" value="NZ_CP060414.2"/>
</dbReference>
<dbReference type="InterPro" id="IPR014859">
    <property type="entry name" value="Phage_TAC_4"/>
</dbReference>
<proteinExistence type="predicted"/>
<protein>
    <recommendedName>
        <fullName evidence="3">Phage protein</fullName>
    </recommendedName>
</protein>
<dbReference type="EMBL" id="CP060414">
    <property type="protein sequence ID" value="QNT57774.1"/>
    <property type="molecule type" value="Genomic_DNA"/>
</dbReference>
<gene>
    <name evidence="1" type="ORF">H7A79_1621</name>
</gene>
<sequence>MSKLKLNPEATFKHTVYIPVAGGEPQPVELVYKWRSKKAVDEFVEKHKDGYGVESVMDCVSGWDLEEEFSRGNVEKLLENYLFAALRITTGYIDEIFNARVGN</sequence>
<evidence type="ECO:0008006" key="3">
    <source>
        <dbReference type="Google" id="ProtNLM"/>
    </source>
</evidence>
<name>A0A7H1M809_9NEIS</name>
<accession>A0A7H1M809</accession>
<dbReference type="KEGG" id="nmus:H7A79_1621"/>
<evidence type="ECO:0000313" key="2">
    <source>
        <dbReference type="Proteomes" id="UP000516412"/>
    </source>
</evidence>
<dbReference type="AlphaFoldDB" id="A0A7H1M809"/>
<keyword evidence="2" id="KW-1185">Reference proteome</keyword>
<dbReference type="Pfam" id="PF08748">
    <property type="entry name" value="Phage_TAC_4"/>
    <property type="match status" value="1"/>
</dbReference>
<organism evidence="1 2">
    <name type="scientific">Neisseria musculi</name>
    <dbReference type="NCBI Taxonomy" id="1815583"/>
    <lineage>
        <taxon>Bacteria</taxon>
        <taxon>Pseudomonadati</taxon>
        <taxon>Pseudomonadota</taxon>
        <taxon>Betaproteobacteria</taxon>
        <taxon>Neisseriales</taxon>
        <taxon>Neisseriaceae</taxon>
        <taxon>Neisseria</taxon>
    </lineage>
</organism>